<organism evidence="2 3">
    <name type="scientific">Streptomyces xanthophaeus</name>
    <dbReference type="NCBI Taxonomy" id="67385"/>
    <lineage>
        <taxon>Bacteria</taxon>
        <taxon>Bacillati</taxon>
        <taxon>Actinomycetota</taxon>
        <taxon>Actinomycetes</taxon>
        <taxon>Kitasatosporales</taxon>
        <taxon>Streptomycetaceae</taxon>
        <taxon>Streptomyces</taxon>
    </lineage>
</organism>
<gene>
    <name evidence="2" type="ORF">Sxan_72350</name>
</gene>
<reference evidence="2" key="1">
    <citation type="submission" date="2020-09" db="EMBL/GenBank/DDBJ databases">
        <title>Whole genome shotgun sequence of Streptomyces xanthophaeus NBRC 12829.</title>
        <authorList>
            <person name="Komaki H."/>
            <person name="Tamura T."/>
        </authorList>
    </citation>
    <scope>NUCLEOTIDE SEQUENCE</scope>
    <source>
        <strain evidence="2">NBRC 12829</strain>
    </source>
</reference>
<protein>
    <submittedName>
        <fullName evidence="2">Uncharacterized protein</fullName>
    </submittedName>
</protein>
<dbReference type="EMBL" id="BNEE01000006">
    <property type="protein sequence ID" value="GHI89871.1"/>
    <property type="molecule type" value="Genomic_DNA"/>
</dbReference>
<accession>A0A919LGA5</accession>
<comment type="caution">
    <text evidence="2">The sequence shown here is derived from an EMBL/GenBank/DDBJ whole genome shotgun (WGS) entry which is preliminary data.</text>
</comment>
<proteinExistence type="predicted"/>
<keyword evidence="3" id="KW-1185">Reference proteome</keyword>
<evidence type="ECO:0000256" key="1">
    <source>
        <dbReference type="SAM" id="MobiDB-lite"/>
    </source>
</evidence>
<feature type="compositionally biased region" description="Basic and acidic residues" evidence="1">
    <location>
        <begin position="48"/>
        <end position="58"/>
    </location>
</feature>
<sequence>MTGRERPPTKSLPRATTDVSPAEHAPTPSAGSAPKVVARQGVPSAVRPDPRTTDDGRRPVAWLHIVAPGHGVIPTVRSSCSCGRDLFAAGHRKALALITDDEHHRSACPQLNPTQGKAA</sequence>
<dbReference type="OrthoDB" id="4307204at2"/>
<dbReference type="Proteomes" id="UP000600026">
    <property type="component" value="Unassembled WGS sequence"/>
</dbReference>
<feature type="region of interest" description="Disordered" evidence="1">
    <location>
        <begin position="1"/>
        <end position="58"/>
    </location>
</feature>
<dbReference type="AlphaFoldDB" id="A0A919LGA5"/>
<evidence type="ECO:0000313" key="3">
    <source>
        <dbReference type="Proteomes" id="UP000600026"/>
    </source>
</evidence>
<evidence type="ECO:0000313" key="2">
    <source>
        <dbReference type="EMBL" id="GHI89871.1"/>
    </source>
</evidence>
<name>A0A919LGA5_9ACTN</name>